<accession>A0ABW9J2E0</accession>
<keyword evidence="3" id="KW-1185">Reference proteome</keyword>
<evidence type="ECO:0000313" key="2">
    <source>
        <dbReference type="EMBL" id="MFN0253943.1"/>
    </source>
</evidence>
<protein>
    <submittedName>
        <fullName evidence="2">Uncharacterized protein</fullName>
    </submittedName>
</protein>
<dbReference type="EMBL" id="SSHJ02000001">
    <property type="protein sequence ID" value="MFN0253943.1"/>
    <property type="molecule type" value="Genomic_DNA"/>
</dbReference>
<comment type="caution">
    <text evidence="2">The sequence shown here is derived from an EMBL/GenBank/DDBJ whole genome shotgun (WGS) entry which is preliminary data.</text>
</comment>
<gene>
    <name evidence="2" type="ORF">E6A44_000055</name>
</gene>
<dbReference type="Proteomes" id="UP001517247">
    <property type="component" value="Unassembled WGS sequence"/>
</dbReference>
<evidence type="ECO:0000256" key="1">
    <source>
        <dbReference type="SAM" id="MobiDB-lite"/>
    </source>
</evidence>
<proteinExistence type="predicted"/>
<evidence type="ECO:0000313" key="3">
    <source>
        <dbReference type="Proteomes" id="UP001517247"/>
    </source>
</evidence>
<feature type="region of interest" description="Disordered" evidence="1">
    <location>
        <begin position="1"/>
        <end position="46"/>
    </location>
</feature>
<name>A0ABW9J2E0_9SPHI</name>
<reference evidence="2 3" key="1">
    <citation type="submission" date="2024-12" db="EMBL/GenBank/DDBJ databases">
        <authorList>
            <person name="Hu S."/>
        </authorList>
    </citation>
    <scope>NUCLEOTIDE SEQUENCE [LARGE SCALE GENOMIC DNA]</scope>
    <source>
        <strain evidence="2 3">THG-T11</strain>
    </source>
</reference>
<organism evidence="2 3">
    <name type="scientific">Pedobacter ureilyticus</name>
    <dbReference type="NCBI Taxonomy" id="1393051"/>
    <lineage>
        <taxon>Bacteria</taxon>
        <taxon>Pseudomonadati</taxon>
        <taxon>Bacteroidota</taxon>
        <taxon>Sphingobacteriia</taxon>
        <taxon>Sphingobacteriales</taxon>
        <taxon>Sphingobacteriaceae</taxon>
        <taxon>Pedobacter</taxon>
    </lineage>
</organism>
<dbReference type="RefSeq" id="WP_170311252.1">
    <property type="nucleotide sequence ID" value="NZ_SSHJ02000001.1"/>
</dbReference>
<sequence length="46" mass="5069">MAKQANNDPCWKGYEQAGTKEKNGKTVPNCIPSKKTAKKDSKSTKK</sequence>